<dbReference type="VEuPathDB" id="CryptoDB:Cvel_27"/>
<reference evidence="1" key="1">
    <citation type="submission" date="2014-11" db="EMBL/GenBank/DDBJ databases">
        <authorList>
            <person name="Otto D Thomas"/>
            <person name="Naeem Raeece"/>
        </authorList>
    </citation>
    <scope>NUCLEOTIDE SEQUENCE</scope>
</reference>
<name>A0A0G4I1A1_9ALVE</name>
<accession>A0A0G4I1A1</accession>
<organism evidence="1">
    <name type="scientific">Chromera velia CCMP2878</name>
    <dbReference type="NCBI Taxonomy" id="1169474"/>
    <lineage>
        <taxon>Eukaryota</taxon>
        <taxon>Sar</taxon>
        <taxon>Alveolata</taxon>
        <taxon>Colpodellida</taxon>
        <taxon>Chromeraceae</taxon>
        <taxon>Chromera</taxon>
    </lineage>
</organism>
<dbReference type="AlphaFoldDB" id="A0A0G4I1A1"/>
<gene>
    <name evidence="1" type="ORF">Cvel_27</name>
</gene>
<evidence type="ECO:0000313" key="1">
    <source>
        <dbReference type="EMBL" id="CEM50600.1"/>
    </source>
</evidence>
<protein>
    <submittedName>
        <fullName evidence="1">Uncharacterized protein</fullName>
    </submittedName>
</protein>
<dbReference type="EMBL" id="CDMZ01004701">
    <property type="protein sequence ID" value="CEM50600.1"/>
    <property type="molecule type" value="Genomic_DNA"/>
</dbReference>
<proteinExistence type="predicted"/>
<sequence>MRIVESVLVHLRDTVMVYPSESSIRFESLRVGRHAGALPGFESEGGPMLSSVSGPRRVVLAGSSAGGIGVALISDEIRDSVFRPSSDKFVQPAEGPLAQGDTVSRALRERFFEKLQSTEMLAIPQSGLYFPEGIHFGFLRGSPQVADALSPRAACRGVLSWAFSDSFLFDNESVDWDVVRALRKTKVRTLVVANSLDRDTRARVLWPQGERELNEWRKAAVKTARSLADSEARISFFMPPCTAHTDTPCVGNSGTTVNGMNYSEALRAFINGITSITSRLVCLETCREFVKGGALTSKSTTIFKFPQPWHNVLHIIHAYLPTNEDPCHLD</sequence>